<accession>A0ABS2TTW1</accession>
<dbReference type="PRINTS" id="PR01955">
    <property type="entry name" value="LANCFRANKIA"/>
</dbReference>
<dbReference type="SUPFAM" id="SSF158745">
    <property type="entry name" value="LanC-like"/>
    <property type="match status" value="1"/>
</dbReference>
<evidence type="ECO:0000313" key="3">
    <source>
        <dbReference type="Proteomes" id="UP000749040"/>
    </source>
</evidence>
<dbReference type="InterPro" id="IPR007822">
    <property type="entry name" value="LANC-like"/>
</dbReference>
<dbReference type="SMART" id="SM01260">
    <property type="entry name" value="LANC_like"/>
    <property type="match status" value="1"/>
</dbReference>
<feature type="region of interest" description="Disordered" evidence="1">
    <location>
        <begin position="23"/>
        <end position="42"/>
    </location>
</feature>
<dbReference type="EMBL" id="JADKYB010000010">
    <property type="protein sequence ID" value="MBM9506766.1"/>
    <property type="molecule type" value="Genomic_DNA"/>
</dbReference>
<dbReference type="Pfam" id="PF05147">
    <property type="entry name" value="LANC_like"/>
    <property type="match status" value="1"/>
</dbReference>
<comment type="caution">
    <text evidence="2">The sequence shown here is derived from an EMBL/GenBank/DDBJ whole genome shotgun (WGS) entry which is preliminary data.</text>
</comment>
<proteinExistence type="predicted"/>
<organism evidence="2 3">
    <name type="scientific">Actinacidiphila acididurans</name>
    <dbReference type="NCBI Taxonomy" id="2784346"/>
    <lineage>
        <taxon>Bacteria</taxon>
        <taxon>Bacillati</taxon>
        <taxon>Actinomycetota</taxon>
        <taxon>Actinomycetes</taxon>
        <taxon>Kitasatosporales</taxon>
        <taxon>Streptomycetaceae</taxon>
        <taxon>Actinacidiphila</taxon>
    </lineage>
</organism>
<protein>
    <submittedName>
        <fullName evidence="2">Lanthionine synthetase C family protein</fullName>
    </submittedName>
</protein>
<name>A0ABS2TTW1_9ACTN</name>
<dbReference type="InterPro" id="IPR033889">
    <property type="entry name" value="LanC"/>
</dbReference>
<gene>
    <name evidence="2" type="ORF">ITX44_19840</name>
</gene>
<evidence type="ECO:0000256" key="1">
    <source>
        <dbReference type="SAM" id="MobiDB-lite"/>
    </source>
</evidence>
<feature type="compositionally biased region" description="Low complexity" evidence="1">
    <location>
        <begin position="23"/>
        <end position="41"/>
    </location>
</feature>
<keyword evidence="3" id="KW-1185">Reference proteome</keyword>
<dbReference type="CDD" id="cd04793">
    <property type="entry name" value="LanC"/>
    <property type="match status" value="1"/>
</dbReference>
<reference evidence="2 3" key="1">
    <citation type="submission" date="2021-01" db="EMBL/GenBank/DDBJ databases">
        <title>Streptomyces acididurans sp. nov., isolated from a peat swamp forest soil.</title>
        <authorList>
            <person name="Chantavorakit T."/>
            <person name="Duangmal K."/>
        </authorList>
    </citation>
    <scope>NUCLEOTIDE SEQUENCE [LARGE SCALE GENOMIC DNA]</scope>
    <source>
        <strain evidence="2 3">KK5PA1</strain>
    </source>
</reference>
<dbReference type="Proteomes" id="UP000749040">
    <property type="component" value="Unassembled WGS sequence"/>
</dbReference>
<dbReference type="Gene3D" id="1.50.10.20">
    <property type="match status" value="1"/>
</dbReference>
<dbReference type="PRINTS" id="PR01950">
    <property type="entry name" value="LANCSUPER"/>
</dbReference>
<sequence>MTTESASAALDAADHVAETLADPSRVWSGGRPPGGRSWPQSLAGGEAGITLLHIERARSGRGEWSTAHAWLAASVQGEVSAASNANLYFGAPALAFVTHLAHSGTGRYGGLLARLDEATLTVTRNHLAAAHARIDRAERVPMAEFDLIRGLSGLASYHLSRHPDHQITRDVLSYLVRLTCPLTDGDALPPWWTSVAPNGEPSSEYPQGHGNVGLSHGIGSALSVMSLALLRGVAVPGTAEAVARICAWTDRWRQGDETGPWWPGLISIEQAADGRIDPALRPRPSWCYGVSGTAPAQQLAGLALGDPARVQVAENAILAALRDQEQFDRVPEIGLCHGTAGLLHAAWRMADQTNSPAIIAELPRVADRLIVALDQPDHDPELLDGAAGAALALHIVGTGIATAPHWDAVLALA</sequence>
<evidence type="ECO:0000313" key="2">
    <source>
        <dbReference type="EMBL" id="MBM9506766.1"/>
    </source>
</evidence>